<dbReference type="Proteomes" id="UP000714275">
    <property type="component" value="Unassembled WGS sequence"/>
</dbReference>
<dbReference type="InterPro" id="IPR012337">
    <property type="entry name" value="RNaseH-like_sf"/>
</dbReference>
<protein>
    <recommendedName>
        <fullName evidence="3">RNase H type-1 domain-containing protein</fullName>
    </recommendedName>
</protein>
<dbReference type="GO" id="GO:0004523">
    <property type="term" value="F:RNA-DNA hybrid ribonuclease activity"/>
    <property type="evidence" value="ECO:0007669"/>
    <property type="project" value="InterPro"/>
</dbReference>
<dbReference type="PROSITE" id="PS50879">
    <property type="entry name" value="RNASE_H_1"/>
    <property type="match status" value="1"/>
</dbReference>
<proteinExistence type="predicted"/>
<dbReference type="EMBL" id="JABBWD010000006">
    <property type="protein sequence ID" value="KAG1781298.1"/>
    <property type="molecule type" value="Genomic_DNA"/>
</dbReference>
<dbReference type="SUPFAM" id="SSF53098">
    <property type="entry name" value="Ribonuclease H-like"/>
    <property type="match status" value="1"/>
</dbReference>
<feature type="compositionally biased region" description="Basic and acidic residues" evidence="1">
    <location>
        <begin position="32"/>
        <end position="43"/>
    </location>
</feature>
<keyword evidence="2" id="KW-0472">Membrane</keyword>
<dbReference type="Gene3D" id="3.30.420.10">
    <property type="entry name" value="Ribonuclease H-like superfamily/Ribonuclease H"/>
    <property type="match status" value="1"/>
</dbReference>
<evidence type="ECO:0000256" key="1">
    <source>
        <dbReference type="SAM" id="MobiDB-lite"/>
    </source>
</evidence>
<dbReference type="OrthoDB" id="3265515at2759"/>
<gene>
    <name evidence="4" type="ORF">EV702DRAFT_1266217</name>
</gene>
<feature type="region of interest" description="Disordered" evidence="1">
    <location>
        <begin position="26"/>
        <end position="53"/>
    </location>
</feature>
<feature type="domain" description="RNase H type-1" evidence="3">
    <location>
        <begin position="1"/>
        <end position="43"/>
    </location>
</feature>
<dbReference type="AlphaFoldDB" id="A0A9P7A2N6"/>
<evidence type="ECO:0000313" key="4">
    <source>
        <dbReference type="EMBL" id="KAG1781298.1"/>
    </source>
</evidence>
<sequence length="183" mass="20704">MTRYLKRQRRDDSDFNITLRWIPGHEGVQGNEHADQEAKKAAEGQHQNSPNRELPKYLRDSRLLCSAAALKAAHKIKSKEHWKTIWEKSPRNDTTPRGIAVGNKESNSVTQIVLTKAAVTTIRRAPTAHIIAQALHPTISILTFSLSAVILLYLFTSVTELLPIFSYPQLRSSSTPYIWTFNT</sequence>
<evidence type="ECO:0000313" key="5">
    <source>
        <dbReference type="Proteomes" id="UP000714275"/>
    </source>
</evidence>
<dbReference type="GO" id="GO:0003676">
    <property type="term" value="F:nucleic acid binding"/>
    <property type="evidence" value="ECO:0007669"/>
    <property type="project" value="InterPro"/>
</dbReference>
<keyword evidence="2" id="KW-1133">Transmembrane helix</keyword>
<evidence type="ECO:0000259" key="3">
    <source>
        <dbReference type="PROSITE" id="PS50879"/>
    </source>
</evidence>
<evidence type="ECO:0000256" key="2">
    <source>
        <dbReference type="SAM" id="Phobius"/>
    </source>
</evidence>
<dbReference type="InterPro" id="IPR002156">
    <property type="entry name" value="RNaseH_domain"/>
</dbReference>
<keyword evidence="2" id="KW-0812">Transmembrane</keyword>
<feature type="transmembrane region" description="Helical" evidence="2">
    <location>
        <begin position="134"/>
        <end position="155"/>
    </location>
</feature>
<dbReference type="InterPro" id="IPR036397">
    <property type="entry name" value="RNaseH_sf"/>
</dbReference>
<comment type="caution">
    <text evidence="4">The sequence shown here is derived from an EMBL/GenBank/DDBJ whole genome shotgun (WGS) entry which is preliminary data.</text>
</comment>
<reference evidence="4" key="1">
    <citation type="journal article" date="2020" name="New Phytol.">
        <title>Comparative genomics reveals dynamic genome evolution in host specialist ectomycorrhizal fungi.</title>
        <authorList>
            <person name="Lofgren L.A."/>
            <person name="Nguyen N.H."/>
            <person name="Vilgalys R."/>
            <person name="Ruytinx J."/>
            <person name="Liao H.L."/>
            <person name="Branco S."/>
            <person name="Kuo A."/>
            <person name="LaButti K."/>
            <person name="Lipzen A."/>
            <person name="Andreopoulos W."/>
            <person name="Pangilinan J."/>
            <person name="Riley R."/>
            <person name="Hundley H."/>
            <person name="Na H."/>
            <person name="Barry K."/>
            <person name="Grigoriev I.V."/>
            <person name="Stajich J.E."/>
            <person name="Kennedy P.G."/>
        </authorList>
    </citation>
    <scope>NUCLEOTIDE SEQUENCE</scope>
    <source>
        <strain evidence="4">DOB743</strain>
    </source>
</reference>
<organism evidence="4 5">
    <name type="scientific">Suillus placidus</name>
    <dbReference type="NCBI Taxonomy" id="48579"/>
    <lineage>
        <taxon>Eukaryota</taxon>
        <taxon>Fungi</taxon>
        <taxon>Dikarya</taxon>
        <taxon>Basidiomycota</taxon>
        <taxon>Agaricomycotina</taxon>
        <taxon>Agaricomycetes</taxon>
        <taxon>Agaricomycetidae</taxon>
        <taxon>Boletales</taxon>
        <taxon>Suillineae</taxon>
        <taxon>Suillaceae</taxon>
        <taxon>Suillus</taxon>
    </lineage>
</organism>
<name>A0A9P7A2N6_9AGAM</name>
<keyword evidence="5" id="KW-1185">Reference proteome</keyword>
<accession>A0A9P7A2N6</accession>